<protein>
    <recommendedName>
        <fullName evidence="4">Lipoprotein</fullName>
    </recommendedName>
</protein>
<feature type="chain" id="PRO_5001576989" description="Lipoprotein" evidence="1">
    <location>
        <begin position="28"/>
        <end position="170"/>
    </location>
</feature>
<evidence type="ECO:0000256" key="1">
    <source>
        <dbReference type="SAM" id="SignalP"/>
    </source>
</evidence>
<evidence type="ECO:0008006" key="4">
    <source>
        <dbReference type="Google" id="ProtNLM"/>
    </source>
</evidence>
<gene>
    <name evidence="2" type="ORF">HJA_16001</name>
</gene>
<dbReference type="Proteomes" id="UP000024816">
    <property type="component" value="Unassembled WGS sequence"/>
</dbReference>
<evidence type="ECO:0000313" key="3">
    <source>
        <dbReference type="Proteomes" id="UP000024816"/>
    </source>
</evidence>
<sequence length="170" mass="19017">MMKHVMTSGAAAVALAASALFALPAAADSPQLRAAVVTDIGDTSTLFIEVGHGGDDYRPAAYSYRGATRGYTPNDRDRMSREAIRACRAGIKYEARRLGYRDVDFDSRAWAQPFGWAGYTIRFREVEFEGRRHDFDSSVSCTVRHGHVTDIQGIPYRSGHHRYGDRRGRW</sequence>
<keyword evidence="1" id="KW-0732">Signal</keyword>
<proteinExistence type="predicted"/>
<reference evidence="2 3" key="1">
    <citation type="journal article" date="2014" name="Antonie Van Leeuwenhoek">
        <title>Hyphomonas beringensis sp. nov. and Hyphomonas chukchiensis sp. nov., isolated from surface seawater of the Bering Sea and Chukchi Sea.</title>
        <authorList>
            <person name="Li C."/>
            <person name="Lai Q."/>
            <person name="Li G."/>
            <person name="Dong C."/>
            <person name="Wang J."/>
            <person name="Liao Y."/>
            <person name="Shao Z."/>
        </authorList>
    </citation>
    <scope>NUCLEOTIDE SEQUENCE [LARGE SCALE GENOMIC DNA]</scope>
    <source>
        <strain evidence="2 3">VP2</strain>
    </source>
</reference>
<dbReference type="EMBL" id="ARYJ01000015">
    <property type="protein sequence ID" value="KCZ83942.1"/>
    <property type="molecule type" value="Genomic_DNA"/>
</dbReference>
<keyword evidence="3" id="KW-1185">Reference proteome</keyword>
<dbReference type="AlphaFoldDB" id="A0A059F6P3"/>
<comment type="caution">
    <text evidence="2">The sequence shown here is derived from an EMBL/GenBank/DDBJ whole genome shotgun (WGS) entry which is preliminary data.</text>
</comment>
<name>A0A059F6P3_9PROT</name>
<evidence type="ECO:0000313" key="2">
    <source>
        <dbReference type="EMBL" id="KCZ83942.1"/>
    </source>
</evidence>
<organism evidence="2 3">
    <name type="scientific">Hyphomonas jannaschiana VP2</name>
    <dbReference type="NCBI Taxonomy" id="1280952"/>
    <lineage>
        <taxon>Bacteria</taxon>
        <taxon>Pseudomonadati</taxon>
        <taxon>Pseudomonadota</taxon>
        <taxon>Alphaproteobacteria</taxon>
        <taxon>Hyphomonadales</taxon>
        <taxon>Hyphomonadaceae</taxon>
        <taxon>Hyphomonas</taxon>
    </lineage>
</organism>
<feature type="signal peptide" evidence="1">
    <location>
        <begin position="1"/>
        <end position="27"/>
    </location>
</feature>
<dbReference type="STRING" id="1280952.HJA_16001"/>
<accession>A0A059F6P3</accession>